<dbReference type="NCBIfam" id="NF033498">
    <property type="entry name" value="YlcG_phage_expr"/>
    <property type="match status" value="1"/>
</dbReference>
<evidence type="ECO:0000313" key="4">
    <source>
        <dbReference type="EMBL" id="OHJ48364.1"/>
    </source>
</evidence>
<evidence type="ECO:0000313" key="1">
    <source>
        <dbReference type="EMBL" id="EAA8666537.1"/>
    </source>
</evidence>
<dbReference type="Proteomes" id="UP000839530">
    <property type="component" value="Unassembled WGS sequence"/>
</dbReference>
<dbReference type="EMBL" id="MLTE01000017">
    <property type="protein sequence ID" value="OHJ48364.1"/>
    <property type="molecule type" value="Genomic_DNA"/>
</dbReference>
<name>A0A3F3ITD6_SALER</name>
<dbReference type="InterPro" id="IPR049596">
    <property type="entry name" value="YlcG-like"/>
</dbReference>
<dbReference type="RefSeq" id="WP_070802525.1">
    <property type="nucleotide sequence ID" value="NZ_MLTE01000017.1"/>
</dbReference>
<dbReference type="EMBL" id="RSUV01000025">
    <property type="protein sequence ID" value="MIV46518.1"/>
    <property type="molecule type" value="Genomic_DNA"/>
</dbReference>
<proteinExistence type="predicted"/>
<sequence length="46" mass="5771">MKPELIDILRMRWLLLRIYRRPGSVLVDYRILRNFVRIYQFTGFNQ</sequence>
<reference evidence="4" key="1">
    <citation type="submission" date="2016-09" db="EMBL/GenBank/DDBJ databases">
        <title>Whole genome sequencing of Salmonella enterica.</title>
        <authorList>
            <person name="Bell R."/>
        </authorList>
    </citation>
    <scope>NUCLEOTIDE SEQUENCE [LARGE SCALE GENOMIC DNA]</scope>
    <source>
        <strain evidence="4">CFSAN044929</strain>
    </source>
</reference>
<dbReference type="EMBL" id="RSMR01000028">
    <property type="protein sequence ID" value="MIK93919.1"/>
    <property type="molecule type" value="Genomic_DNA"/>
</dbReference>
<dbReference type="Proteomes" id="UP000866740">
    <property type="component" value="Unassembled WGS sequence"/>
</dbReference>
<evidence type="ECO:0000313" key="3">
    <source>
        <dbReference type="EMBL" id="MIV46518.1"/>
    </source>
</evidence>
<gene>
    <name evidence="3" type="ORF">A7E06_24230</name>
    <name evidence="4" type="ORF">A7S51_20990</name>
    <name evidence="2" type="ORF">KO51_20965</name>
    <name evidence="1" type="ORF">NL99_16360</name>
</gene>
<dbReference type="EMBL" id="AAACVH010000027">
    <property type="protein sequence ID" value="EAA8666537.1"/>
    <property type="molecule type" value="Genomic_DNA"/>
</dbReference>
<dbReference type="Proteomes" id="UP000885283">
    <property type="component" value="Unassembled WGS sequence"/>
</dbReference>
<accession>A0A3F3ITD6</accession>
<dbReference type="Proteomes" id="UP000839834">
    <property type="component" value="Unassembled WGS sequence"/>
</dbReference>
<comment type="caution">
    <text evidence="4">The sequence shown here is derived from an EMBL/GenBank/DDBJ whole genome shotgun (WGS) entry which is preliminary data.</text>
</comment>
<evidence type="ECO:0000313" key="2">
    <source>
        <dbReference type="EMBL" id="MIK93919.1"/>
    </source>
</evidence>
<reference evidence="1" key="2">
    <citation type="submission" date="2018-08" db="EMBL/GenBank/DDBJ databases">
        <authorList>
            <consortium name="GenomeTrakr network: Whole genome sequencing for foodborne pathogen traceback"/>
        </authorList>
    </citation>
    <scope>NUCLEOTIDE SEQUENCE [LARGE SCALE GENOMIC DNA]</scope>
    <source>
        <strain evidence="3">CFSAN048114</strain>
        <strain evidence="2">FLUFL-1338</strain>
        <strain evidence="1">FLUFL-367</strain>
    </source>
</reference>
<organism evidence="4">
    <name type="scientific">Salmonella enterica</name>
    <name type="common">Salmonella choleraesuis</name>
    <dbReference type="NCBI Taxonomy" id="28901"/>
    <lineage>
        <taxon>Bacteria</taxon>
        <taxon>Pseudomonadati</taxon>
        <taxon>Pseudomonadota</taxon>
        <taxon>Gammaproteobacteria</taxon>
        <taxon>Enterobacterales</taxon>
        <taxon>Enterobacteriaceae</taxon>
        <taxon>Salmonella</taxon>
    </lineage>
</organism>
<dbReference type="AlphaFoldDB" id="A0A3F3ITD6"/>
<protein>
    <submittedName>
        <fullName evidence="1">YlcG family protein</fullName>
    </submittedName>
</protein>